<proteinExistence type="inferred from homology"/>
<evidence type="ECO:0000313" key="12">
    <source>
        <dbReference type="EMBL" id="MFC5288028.1"/>
    </source>
</evidence>
<dbReference type="PROSITE" id="PS00801">
    <property type="entry name" value="TRANSKETOLASE_1"/>
    <property type="match status" value="1"/>
</dbReference>
<dbReference type="Pfam" id="PF00456">
    <property type="entry name" value="Transketolase_N"/>
    <property type="match status" value="1"/>
</dbReference>
<dbReference type="EMBL" id="JBHSKF010000005">
    <property type="protein sequence ID" value="MFC5288028.1"/>
    <property type="molecule type" value="Genomic_DNA"/>
</dbReference>
<comment type="cofactor">
    <cofactor evidence="10">
        <name>thiamine diphosphate</name>
        <dbReference type="ChEBI" id="CHEBI:58937"/>
    </cofactor>
    <text evidence="10">Binds 1 thiamine pyrophosphate per subunit.</text>
</comment>
<keyword evidence="6 10" id="KW-0460">Magnesium</keyword>
<evidence type="ECO:0000313" key="13">
    <source>
        <dbReference type="Proteomes" id="UP001596157"/>
    </source>
</evidence>
<dbReference type="SMART" id="SM00861">
    <property type="entry name" value="Transket_pyr"/>
    <property type="match status" value="1"/>
</dbReference>
<evidence type="ECO:0000256" key="5">
    <source>
        <dbReference type="ARBA" id="ARBA00022723"/>
    </source>
</evidence>
<keyword evidence="5 10" id="KW-0479">Metal-binding</keyword>
<keyword evidence="10" id="KW-0106">Calcium</keyword>
<evidence type="ECO:0000259" key="11">
    <source>
        <dbReference type="SMART" id="SM00861"/>
    </source>
</evidence>
<dbReference type="SUPFAM" id="SSF52518">
    <property type="entry name" value="Thiamin diphosphate-binding fold (THDP-binding)"/>
    <property type="match status" value="2"/>
</dbReference>
<keyword evidence="13" id="KW-1185">Reference proteome</keyword>
<dbReference type="Pfam" id="PF02779">
    <property type="entry name" value="Transket_pyr"/>
    <property type="match status" value="1"/>
</dbReference>
<evidence type="ECO:0000256" key="10">
    <source>
        <dbReference type="RuleBase" id="RU004996"/>
    </source>
</evidence>
<name>A0ABW0ENX0_9PSEU</name>
<protein>
    <recommendedName>
        <fullName evidence="3 9">Transketolase</fullName>
        <ecNumber evidence="3 9">2.2.1.1</ecNumber>
    </recommendedName>
</protein>
<evidence type="ECO:0000256" key="4">
    <source>
        <dbReference type="ARBA" id="ARBA00022679"/>
    </source>
</evidence>
<dbReference type="CDD" id="cd02012">
    <property type="entry name" value="TPP_TK"/>
    <property type="match status" value="1"/>
</dbReference>
<dbReference type="PANTHER" id="PTHR43522">
    <property type="entry name" value="TRANSKETOLASE"/>
    <property type="match status" value="1"/>
</dbReference>
<dbReference type="InterPro" id="IPR005475">
    <property type="entry name" value="Transketolase-like_Pyr-bd"/>
</dbReference>
<evidence type="ECO:0000256" key="9">
    <source>
        <dbReference type="NCBIfam" id="TIGR00232"/>
    </source>
</evidence>
<dbReference type="PROSITE" id="PS00802">
    <property type="entry name" value="TRANSKETOLASE_2"/>
    <property type="match status" value="1"/>
</dbReference>
<comment type="catalytic activity">
    <reaction evidence="8 10">
        <text>D-sedoheptulose 7-phosphate + D-glyceraldehyde 3-phosphate = aldehydo-D-ribose 5-phosphate + D-xylulose 5-phosphate</text>
        <dbReference type="Rhea" id="RHEA:10508"/>
        <dbReference type="ChEBI" id="CHEBI:57483"/>
        <dbReference type="ChEBI" id="CHEBI:57737"/>
        <dbReference type="ChEBI" id="CHEBI:58273"/>
        <dbReference type="ChEBI" id="CHEBI:59776"/>
        <dbReference type="EC" id="2.2.1.1"/>
    </reaction>
</comment>
<dbReference type="Gene3D" id="3.40.50.920">
    <property type="match status" value="1"/>
</dbReference>
<reference evidence="13" key="1">
    <citation type="journal article" date="2019" name="Int. J. Syst. Evol. Microbiol.">
        <title>The Global Catalogue of Microorganisms (GCM) 10K type strain sequencing project: providing services to taxonomists for standard genome sequencing and annotation.</title>
        <authorList>
            <consortium name="The Broad Institute Genomics Platform"/>
            <consortium name="The Broad Institute Genome Sequencing Center for Infectious Disease"/>
            <person name="Wu L."/>
            <person name="Ma J."/>
        </authorList>
    </citation>
    <scope>NUCLEOTIDE SEQUENCE [LARGE SCALE GENOMIC DNA]</scope>
    <source>
        <strain evidence="13">CCUG 59778</strain>
    </source>
</reference>
<dbReference type="SUPFAM" id="SSF52922">
    <property type="entry name" value="TK C-terminal domain-like"/>
    <property type="match status" value="1"/>
</dbReference>
<sequence>MPDDWTDLDRRAVDTVRVLAADAVQNVGNGHPGTAMSLAPLAYALYQRVMQHDPSDPEWIGRDRFVLSCGHSSLTVYLQLFLSGYGLELEDIKALRTWGSKTPGHPEHGHTAGVEITTGPLGQGLASAVGMAMAARRERGLFDPEAKAGQSVFDHHVYVIASDGDIQEGVTSEASSIAGRQELGNLVVFYDDNQISIEDDTAIALSEDVAKRYEAYGWHVQVVEGGENVTGILEAVENAKAETTRPSFILLRTIIGYPAPNLMNTGKAHGAALGEDEVAAVKEILGFDPKQSFQVDQEVLAHAREVAERGKAARAAWEGRFAEWASANPERRELLDRATEYKLPDGFAEALPSWEPDAKGVATRKASGEVLNAIGGLLPELWGGSADLAESNNTTIKGADSFGPEVAATKEWKATPYGRTLHFGIREHAMGSILNGIVLHGPTRPYGGTFLVFSDYMRPAVRMAAIMGLPVTYVWTHDSIGLGEDGPTHQPIEHLAALRAIPNLVVLRPGDANETAAAWAAILGQSTQPVGLCLTRQNLPVLAGTKEKAAEGVARGGYILEDSETVPKLVLIATGSELQIAVEARAVLEADGVPTRVVSMPSVEWFDAQDQAYRDTVLPPTVHSRVIVEAGIAQPWHRFAGSTGEIVSIEHFGASADYQTLFREFGFTTEAVVAAARRTLTANGGAQ</sequence>
<dbReference type="RefSeq" id="WP_378247575.1">
    <property type="nucleotide sequence ID" value="NZ_JBHSKF010000005.1"/>
</dbReference>
<comment type="caution">
    <text evidence="12">The sequence shown here is derived from an EMBL/GenBank/DDBJ whole genome shotgun (WGS) entry which is preliminary data.</text>
</comment>
<keyword evidence="7 10" id="KW-0786">Thiamine pyrophosphate</keyword>
<dbReference type="InterPro" id="IPR029061">
    <property type="entry name" value="THDP-binding"/>
</dbReference>
<dbReference type="InterPro" id="IPR020826">
    <property type="entry name" value="Transketolase_BS"/>
</dbReference>
<evidence type="ECO:0000256" key="8">
    <source>
        <dbReference type="ARBA" id="ARBA00049473"/>
    </source>
</evidence>
<comment type="similarity">
    <text evidence="1 10">Belongs to the transketolase family.</text>
</comment>
<dbReference type="NCBIfam" id="TIGR00232">
    <property type="entry name" value="tktlase_bact"/>
    <property type="match status" value="1"/>
</dbReference>
<evidence type="ECO:0000256" key="6">
    <source>
        <dbReference type="ARBA" id="ARBA00022842"/>
    </source>
</evidence>
<keyword evidence="4 10" id="KW-0808">Transferase</keyword>
<dbReference type="InterPro" id="IPR049557">
    <property type="entry name" value="Transketolase_CS"/>
</dbReference>
<evidence type="ECO:0000256" key="2">
    <source>
        <dbReference type="ARBA" id="ARBA00011738"/>
    </source>
</evidence>
<dbReference type="PANTHER" id="PTHR43522:SF2">
    <property type="entry name" value="TRANSKETOLASE 1-RELATED"/>
    <property type="match status" value="1"/>
</dbReference>
<dbReference type="GO" id="GO:0004802">
    <property type="term" value="F:transketolase activity"/>
    <property type="evidence" value="ECO:0007669"/>
    <property type="project" value="UniProtKB-EC"/>
</dbReference>
<dbReference type="Gene3D" id="3.40.50.970">
    <property type="match status" value="2"/>
</dbReference>
<evidence type="ECO:0000256" key="3">
    <source>
        <dbReference type="ARBA" id="ARBA00013152"/>
    </source>
</evidence>
<evidence type="ECO:0000256" key="7">
    <source>
        <dbReference type="ARBA" id="ARBA00023052"/>
    </source>
</evidence>
<dbReference type="InterPro" id="IPR005474">
    <property type="entry name" value="Transketolase_N"/>
</dbReference>
<dbReference type="InterPro" id="IPR033247">
    <property type="entry name" value="Transketolase_fam"/>
</dbReference>
<feature type="domain" description="Transketolase-like pyrimidine-binding" evidence="11">
    <location>
        <begin position="361"/>
        <end position="541"/>
    </location>
</feature>
<evidence type="ECO:0000256" key="1">
    <source>
        <dbReference type="ARBA" id="ARBA00007131"/>
    </source>
</evidence>
<organism evidence="12 13">
    <name type="scientific">Actinokineospora guangxiensis</name>
    <dbReference type="NCBI Taxonomy" id="1490288"/>
    <lineage>
        <taxon>Bacteria</taxon>
        <taxon>Bacillati</taxon>
        <taxon>Actinomycetota</taxon>
        <taxon>Actinomycetes</taxon>
        <taxon>Pseudonocardiales</taxon>
        <taxon>Pseudonocardiaceae</taxon>
        <taxon>Actinokineospora</taxon>
    </lineage>
</organism>
<dbReference type="InterPro" id="IPR005478">
    <property type="entry name" value="Transketolase_bac-like"/>
</dbReference>
<dbReference type="InterPro" id="IPR009014">
    <property type="entry name" value="Transketo_C/PFOR_II"/>
</dbReference>
<dbReference type="CDD" id="cd07033">
    <property type="entry name" value="TPP_PYR_DXS_TK_like"/>
    <property type="match status" value="1"/>
</dbReference>
<dbReference type="Proteomes" id="UP001596157">
    <property type="component" value="Unassembled WGS sequence"/>
</dbReference>
<gene>
    <name evidence="12" type="primary">tkt</name>
    <name evidence="12" type="ORF">ACFPM7_13295</name>
</gene>
<dbReference type="Pfam" id="PF22613">
    <property type="entry name" value="Transketolase_C_1"/>
    <property type="match status" value="1"/>
</dbReference>
<accession>A0ABW0ENX0</accession>
<comment type="cofactor">
    <cofactor evidence="10">
        <name>Mg(2+)</name>
        <dbReference type="ChEBI" id="CHEBI:18420"/>
    </cofactor>
    <cofactor evidence="10">
        <name>Ca(2+)</name>
        <dbReference type="ChEBI" id="CHEBI:29108"/>
    </cofactor>
    <cofactor evidence="10">
        <name>Mn(2+)</name>
        <dbReference type="ChEBI" id="CHEBI:29035"/>
    </cofactor>
    <cofactor evidence="10">
        <name>Co(2+)</name>
        <dbReference type="ChEBI" id="CHEBI:48828"/>
    </cofactor>
    <text evidence="10">Binds 1 Mg(2+) ion per subunit. Can also utilize other divalent metal cations, such as Ca(2+), Mn(2+) and Co(2+).</text>
</comment>
<dbReference type="EC" id="2.2.1.1" evidence="3 9"/>
<dbReference type="InterPro" id="IPR055152">
    <property type="entry name" value="Transketolase-like_C_2"/>
</dbReference>
<comment type="subunit">
    <text evidence="2 10">Homodimer.</text>
</comment>
<comment type="function">
    <text evidence="10">Catalyzes the transfer of a two-carbon ketol group from a ketose donor to an aldose acceptor, via a covalent intermediate with the cofactor thiamine pyrophosphate.</text>
</comment>